<evidence type="ECO:0000313" key="1">
    <source>
        <dbReference type="EMBL" id="KDR38292.1"/>
    </source>
</evidence>
<reference evidence="1 2" key="1">
    <citation type="submission" date="2014-03" db="EMBL/GenBank/DDBJ databases">
        <title>Draft Genome Sequences of Four Burkholderia Strains.</title>
        <authorList>
            <person name="Liu X.Y."/>
            <person name="Li C.X."/>
            <person name="Xu J.H."/>
        </authorList>
    </citation>
    <scope>NUCLEOTIDE SEQUENCE [LARGE SCALE GENOMIC DNA]</scope>
    <source>
        <strain evidence="1 2">DSM 50014</strain>
    </source>
</reference>
<organism evidence="1 2">
    <name type="scientific">Caballeronia glathei</name>
    <dbReference type="NCBI Taxonomy" id="60547"/>
    <lineage>
        <taxon>Bacteria</taxon>
        <taxon>Pseudomonadati</taxon>
        <taxon>Pseudomonadota</taxon>
        <taxon>Betaproteobacteria</taxon>
        <taxon>Burkholderiales</taxon>
        <taxon>Burkholderiaceae</taxon>
        <taxon>Caballeronia</taxon>
    </lineage>
</organism>
<comment type="caution">
    <text evidence="1">The sequence shown here is derived from an EMBL/GenBank/DDBJ whole genome shotgun (WGS) entry which is preliminary data.</text>
</comment>
<name>A0A069PCQ7_9BURK</name>
<dbReference type="STRING" id="60547.GCA_000751215_00222"/>
<proteinExistence type="predicted"/>
<protein>
    <submittedName>
        <fullName evidence="1">Uncharacterized protein</fullName>
    </submittedName>
</protein>
<accession>A0A069PCQ7</accession>
<dbReference type="AlphaFoldDB" id="A0A069PCQ7"/>
<keyword evidence="2" id="KW-1185">Reference proteome</keyword>
<dbReference type="EMBL" id="JFHC01000097">
    <property type="protein sequence ID" value="KDR38292.1"/>
    <property type="molecule type" value="Genomic_DNA"/>
</dbReference>
<sequence length="106" mass="12304">MMATAWRDYERFIRWLHEPDRRVSEDARRFANLALANFHTVAETSRQRNQRSEGLDIRIFDVFLEFGLREGAVSSLVRSVAVEGSYPVIFLVPRKFATELQSKIAS</sequence>
<evidence type="ECO:0000313" key="2">
    <source>
        <dbReference type="Proteomes" id="UP000027466"/>
    </source>
</evidence>
<gene>
    <name evidence="1" type="ORF">BG61_41620</name>
</gene>
<dbReference type="Proteomes" id="UP000027466">
    <property type="component" value="Unassembled WGS sequence"/>
</dbReference>